<dbReference type="Pfam" id="PF00078">
    <property type="entry name" value="RVT_1"/>
    <property type="match status" value="1"/>
</dbReference>
<evidence type="ECO:0000313" key="3">
    <source>
        <dbReference type="EMBL" id="WOL10469.1"/>
    </source>
</evidence>
<sequence length="475" mass="53652">MTNQKGNQEVNPSKATKQNKEITSNSGEALMNARINTENTISPSRDPNEKNIFGSIDKIPRKRPTTTHFEELNLTRKRARQNEAEGGDFNAILRPEEKHGGVVFSSHMTEDLHHFITLGNLMEFPTSGPPYTWSNKRSHPNHIEKVPDRFLATLDWHDSRKNWHSSHLEVTRRVNNWLLRLATYAETKQAMYSLNPDSAPDPDGFTGHFFRHHWHKIAMGFHQHFIELIQQCTQIVSYLELVGGQPYGYFKPTRGIRQGDPLSSFLFVLAMEGFNQLLYNAGINDTICGVQISRHSPKITSLFFADDVLLFYKADAQHTANIQHLLSRSEALSGQQINPSKSAILFSKHCPPNLQQMLSLQLAITKNSFDDKYLGLPMNINISKKAVRMQCIYSSTVRMQITSGGFHHFLFPHVSQQPQFLLGGLLRGQSSSLLHIVSFDAVYCSGASGTQGTNATLKVNNWTRIPLSSMHLLCS</sequence>
<dbReference type="InterPro" id="IPR036691">
    <property type="entry name" value="Endo/exonu/phosph_ase_sf"/>
</dbReference>
<protein>
    <recommendedName>
        <fullName evidence="2">Reverse transcriptase domain-containing protein</fullName>
    </recommendedName>
</protein>
<keyword evidence="4" id="KW-1185">Reference proteome</keyword>
<feature type="region of interest" description="Disordered" evidence="1">
    <location>
        <begin position="1"/>
        <end position="30"/>
    </location>
</feature>
<evidence type="ECO:0000259" key="2">
    <source>
        <dbReference type="Pfam" id="PF00078"/>
    </source>
</evidence>
<proteinExistence type="predicted"/>
<dbReference type="Proteomes" id="UP001327560">
    <property type="component" value="Chromosome 6"/>
</dbReference>
<reference evidence="3 4" key="1">
    <citation type="submission" date="2023-10" db="EMBL/GenBank/DDBJ databases">
        <title>Chromosome-scale genome assembly provides insights into flower coloration mechanisms of Canna indica.</title>
        <authorList>
            <person name="Li C."/>
        </authorList>
    </citation>
    <scope>NUCLEOTIDE SEQUENCE [LARGE SCALE GENOMIC DNA]</scope>
    <source>
        <tissue evidence="3">Flower</tissue>
    </source>
</reference>
<gene>
    <name evidence="3" type="ORF">Cni_G19224</name>
</gene>
<dbReference type="PANTHER" id="PTHR46890">
    <property type="entry name" value="NON-LTR RETROLELEMENT REVERSE TRANSCRIPTASE-LIKE PROTEIN-RELATED"/>
    <property type="match status" value="1"/>
</dbReference>
<dbReference type="SUPFAM" id="SSF56672">
    <property type="entry name" value="DNA/RNA polymerases"/>
    <property type="match status" value="1"/>
</dbReference>
<organism evidence="3 4">
    <name type="scientific">Canna indica</name>
    <name type="common">Indian-shot</name>
    <dbReference type="NCBI Taxonomy" id="4628"/>
    <lineage>
        <taxon>Eukaryota</taxon>
        <taxon>Viridiplantae</taxon>
        <taxon>Streptophyta</taxon>
        <taxon>Embryophyta</taxon>
        <taxon>Tracheophyta</taxon>
        <taxon>Spermatophyta</taxon>
        <taxon>Magnoliopsida</taxon>
        <taxon>Liliopsida</taxon>
        <taxon>Zingiberales</taxon>
        <taxon>Cannaceae</taxon>
        <taxon>Canna</taxon>
    </lineage>
</organism>
<dbReference type="PANTHER" id="PTHR46890:SF48">
    <property type="entry name" value="RNA-DIRECTED DNA POLYMERASE"/>
    <property type="match status" value="1"/>
</dbReference>
<evidence type="ECO:0000313" key="4">
    <source>
        <dbReference type="Proteomes" id="UP001327560"/>
    </source>
</evidence>
<feature type="domain" description="Reverse transcriptase" evidence="2">
    <location>
        <begin position="229"/>
        <end position="351"/>
    </location>
</feature>
<feature type="compositionally biased region" description="Polar residues" evidence="1">
    <location>
        <begin position="1"/>
        <end position="27"/>
    </location>
</feature>
<dbReference type="InterPro" id="IPR052343">
    <property type="entry name" value="Retrotransposon-Effector_Assoc"/>
</dbReference>
<dbReference type="InterPro" id="IPR000477">
    <property type="entry name" value="RT_dom"/>
</dbReference>
<dbReference type="InterPro" id="IPR043502">
    <property type="entry name" value="DNA/RNA_pol_sf"/>
</dbReference>
<dbReference type="SUPFAM" id="SSF56219">
    <property type="entry name" value="DNase I-like"/>
    <property type="match status" value="1"/>
</dbReference>
<accession>A0AAQ3QGR3</accession>
<evidence type="ECO:0000256" key="1">
    <source>
        <dbReference type="SAM" id="MobiDB-lite"/>
    </source>
</evidence>
<name>A0AAQ3QGR3_9LILI</name>
<dbReference type="EMBL" id="CP136895">
    <property type="protein sequence ID" value="WOL10469.1"/>
    <property type="molecule type" value="Genomic_DNA"/>
</dbReference>
<dbReference type="AlphaFoldDB" id="A0AAQ3QGR3"/>